<comment type="caution">
    <text evidence="2">The sequence shown here is derived from an EMBL/GenBank/DDBJ whole genome shotgun (WGS) entry which is preliminary data.</text>
</comment>
<dbReference type="AlphaFoldDB" id="A0AA36JBS1"/>
<name>A0AA36JBS1_9DINO</name>
<sequence length="254" mass="29002">MADASERHDDASDDEAEEWPEGQCGLCEQSFEQQDEDAPPGTALLVSPRGVSHGMCLRCYYIKRGSFGGLKSGELRRLMRKNIALKDKFRSLRRKQVRASSRNPKARPRHETVDVRLYTERRDESYVDMWQEGEWMSLKDYVEAKLDPETQKKLKTTAQKRSYVTKDDLGVEGVIILPESKTKRVRMGTRKSSSRVKQGEHADGKDMDVAHQKNKSNLELEVNTKDSSFISSLSFCQLTREEAIIKLPHTTCST</sequence>
<gene>
    <name evidence="2" type="ORF">EVOR1521_LOCUS25996</name>
</gene>
<evidence type="ECO:0000313" key="3">
    <source>
        <dbReference type="Proteomes" id="UP001178507"/>
    </source>
</evidence>
<dbReference type="Proteomes" id="UP001178507">
    <property type="component" value="Unassembled WGS sequence"/>
</dbReference>
<evidence type="ECO:0000313" key="2">
    <source>
        <dbReference type="EMBL" id="CAJ1403285.1"/>
    </source>
</evidence>
<feature type="compositionally biased region" description="Acidic residues" evidence="1">
    <location>
        <begin position="11"/>
        <end position="20"/>
    </location>
</feature>
<feature type="region of interest" description="Disordered" evidence="1">
    <location>
        <begin position="1"/>
        <end position="21"/>
    </location>
</feature>
<feature type="compositionally biased region" description="Basic and acidic residues" evidence="1">
    <location>
        <begin position="197"/>
        <end position="209"/>
    </location>
</feature>
<feature type="compositionally biased region" description="Basic and acidic residues" evidence="1">
    <location>
        <begin position="1"/>
        <end position="10"/>
    </location>
</feature>
<dbReference type="EMBL" id="CAUJNA010003488">
    <property type="protein sequence ID" value="CAJ1403285.1"/>
    <property type="molecule type" value="Genomic_DNA"/>
</dbReference>
<protein>
    <submittedName>
        <fullName evidence="2">Uncharacterized protein</fullName>
    </submittedName>
</protein>
<accession>A0AA36JBS1</accession>
<evidence type="ECO:0000256" key="1">
    <source>
        <dbReference type="SAM" id="MobiDB-lite"/>
    </source>
</evidence>
<keyword evidence="3" id="KW-1185">Reference proteome</keyword>
<reference evidence="2" key="1">
    <citation type="submission" date="2023-08" db="EMBL/GenBank/DDBJ databases">
        <authorList>
            <person name="Chen Y."/>
            <person name="Shah S."/>
            <person name="Dougan E. K."/>
            <person name="Thang M."/>
            <person name="Chan C."/>
        </authorList>
    </citation>
    <scope>NUCLEOTIDE SEQUENCE</scope>
</reference>
<feature type="region of interest" description="Disordered" evidence="1">
    <location>
        <begin position="186"/>
        <end position="209"/>
    </location>
</feature>
<proteinExistence type="predicted"/>
<organism evidence="2 3">
    <name type="scientific">Effrenium voratum</name>
    <dbReference type="NCBI Taxonomy" id="2562239"/>
    <lineage>
        <taxon>Eukaryota</taxon>
        <taxon>Sar</taxon>
        <taxon>Alveolata</taxon>
        <taxon>Dinophyceae</taxon>
        <taxon>Suessiales</taxon>
        <taxon>Symbiodiniaceae</taxon>
        <taxon>Effrenium</taxon>
    </lineage>
</organism>